<reference evidence="1 2" key="1">
    <citation type="submission" date="2024-06" db="EMBL/GenBank/DDBJ databases">
        <title>The Natural Products Discovery Center: Release of the First 8490 Sequenced Strains for Exploring Actinobacteria Biosynthetic Diversity.</title>
        <authorList>
            <person name="Kalkreuter E."/>
            <person name="Kautsar S.A."/>
            <person name="Yang D."/>
            <person name="Bader C.D."/>
            <person name="Teijaro C.N."/>
            <person name="Fluegel L."/>
            <person name="Davis C.M."/>
            <person name="Simpson J.R."/>
            <person name="Lauterbach L."/>
            <person name="Steele A.D."/>
            <person name="Gui C."/>
            <person name="Meng S."/>
            <person name="Li G."/>
            <person name="Viehrig K."/>
            <person name="Ye F."/>
            <person name="Su P."/>
            <person name="Kiefer A.F."/>
            <person name="Nichols A."/>
            <person name="Cepeda A.J."/>
            <person name="Yan W."/>
            <person name="Fan B."/>
            <person name="Jiang Y."/>
            <person name="Adhikari A."/>
            <person name="Zheng C.-J."/>
            <person name="Schuster L."/>
            <person name="Cowan T.M."/>
            <person name="Smanski M.J."/>
            <person name="Chevrette M.G."/>
            <person name="De Carvalho L.P.S."/>
            <person name="Shen B."/>
        </authorList>
    </citation>
    <scope>NUCLEOTIDE SEQUENCE [LARGE SCALE GENOMIC DNA]</scope>
    <source>
        <strain evidence="1 2">NPDC048117</strain>
    </source>
</reference>
<gene>
    <name evidence="1" type="ORF">AB0D95_16330</name>
</gene>
<name>A0ABV3ERK3_9ACTN</name>
<dbReference type="RefSeq" id="WP_359273178.1">
    <property type="nucleotide sequence ID" value="NZ_JBEZNA010000034.1"/>
</dbReference>
<comment type="caution">
    <text evidence="1">The sequence shown here is derived from an EMBL/GenBank/DDBJ whole genome shotgun (WGS) entry which is preliminary data.</text>
</comment>
<organism evidence="1 2">
    <name type="scientific">Streptomyces chilikensis</name>
    <dbReference type="NCBI Taxonomy" id="1194079"/>
    <lineage>
        <taxon>Bacteria</taxon>
        <taxon>Bacillati</taxon>
        <taxon>Actinomycetota</taxon>
        <taxon>Actinomycetes</taxon>
        <taxon>Kitasatosporales</taxon>
        <taxon>Streptomycetaceae</taxon>
        <taxon>Streptomyces</taxon>
    </lineage>
</organism>
<accession>A0ABV3ERK3</accession>
<evidence type="ECO:0000313" key="2">
    <source>
        <dbReference type="Proteomes" id="UP001551584"/>
    </source>
</evidence>
<protein>
    <submittedName>
        <fullName evidence="1">Uncharacterized protein</fullName>
    </submittedName>
</protein>
<proteinExistence type="predicted"/>
<sequence>MVLADYKPIYATDQGMPYRRAFPEARASWVPAADERRLAAYKLLAAYDSNQAAELAEVIDGPEARERREYGDPSMFIDTVVAHVLGREQSIAVPGADTDDGTRDAAAVMAERVQSLLRDWAEDEQFAMRVQQTERKAVGLGDGVYRLAWHPGKMRPTVRAVDPGFYFPVIGEDDDGGEYPTRVHFAWELAEGKRRGLKRRLRRVTYELAPIGPATAAGVNEDGHAVCAPVTTEDPKTGEFLPTLGRGDVYNPATGLITRLSPWNSEPTHPTCYQPSRLGRLPSHAGALTSRWWDGSASGTRLRRGPPPSG</sequence>
<dbReference type="EMBL" id="JBEZNA010000034">
    <property type="protein sequence ID" value="MEU9578804.1"/>
    <property type="molecule type" value="Genomic_DNA"/>
</dbReference>
<keyword evidence="2" id="KW-1185">Reference proteome</keyword>
<evidence type="ECO:0000313" key="1">
    <source>
        <dbReference type="EMBL" id="MEU9578804.1"/>
    </source>
</evidence>
<dbReference type="Proteomes" id="UP001551584">
    <property type="component" value="Unassembled WGS sequence"/>
</dbReference>